<evidence type="ECO:0000256" key="1">
    <source>
        <dbReference type="ARBA" id="ARBA00000098"/>
    </source>
</evidence>
<evidence type="ECO:0000313" key="16">
    <source>
        <dbReference type="Proteomes" id="UP000253868"/>
    </source>
</evidence>
<evidence type="ECO:0000256" key="7">
    <source>
        <dbReference type="ARBA" id="ARBA00022723"/>
    </source>
</evidence>
<dbReference type="GO" id="GO:0008270">
    <property type="term" value="F:zinc ion binding"/>
    <property type="evidence" value="ECO:0007669"/>
    <property type="project" value="InterPro"/>
</dbReference>
<evidence type="ECO:0000256" key="12">
    <source>
        <dbReference type="ARBA" id="ARBA00031533"/>
    </source>
</evidence>
<evidence type="ECO:0000256" key="10">
    <source>
        <dbReference type="ARBA" id="ARBA00023049"/>
    </source>
</evidence>
<accession>A0A345HRU2</accession>
<dbReference type="InterPro" id="IPR050344">
    <property type="entry name" value="Peptidase_M1_aminopeptidases"/>
</dbReference>
<dbReference type="GO" id="GO:0016285">
    <property type="term" value="F:alanyl aminopeptidase activity"/>
    <property type="evidence" value="ECO:0007669"/>
    <property type="project" value="UniProtKB-EC"/>
</dbReference>
<keyword evidence="9" id="KW-0862">Zinc</keyword>
<evidence type="ECO:0000259" key="13">
    <source>
        <dbReference type="Pfam" id="PF01433"/>
    </source>
</evidence>
<evidence type="ECO:0000313" key="15">
    <source>
        <dbReference type="EMBL" id="AXG79416.1"/>
    </source>
</evidence>
<evidence type="ECO:0000256" key="8">
    <source>
        <dbReference type="ARBA" id="ARBA00022801"/>
    </source>
</evidence>
<dbReference type="InterPro" id="IPR042097">
    <property type="entry name" value="Aminopeptidase_N-like_N_sf"/>
</dbReference>
<dbReference type="PROSITE" id="PS51257">
    <property type="entry name" value="PROKAR_LIPOPROTEIN"/>
    <property type="match status" value="1"/>
</dbReference>
<organism evidence="15 16">
    <name type="scientific">Streptomyces paludis</name>
    <dbReference type="NCBI Taxonomy" id="2282738"/>
    <lineage>
        <taxon>Bacteria</taxon>
        <taxon>Bacillati</taxon>
        <taxon>Actinomycetota</taxon>
        <taxon>Actinomycetes</taxon>
        <taxon>Kitasatosporales</taxon>
        <taxon>Streptomycetaceae</taxon>
        <taxon>Streptomyces</taxon>
    </lineage>
</organism>
<dbReference type="Pfam" id="PF17900">
    <property type="entry name" value="Peptidase_M1_N"/>
    <property type="match status" value="1"/>
</dbReference>
<dbReference type="EMBL" id="CP031194">
    <property type="protein sequence ID" value="AXG79416.1"/>
    <property type="molecule type" value="Genomic_DNA"/>
</dbReference>
<name>A0A345HRU2_9ACTN</name>
<dbReference type="PANTHER" id="PTHR11533">
    <property type="entry name" value="PROTEASE M1 ZINC METALLOPROTEASE"/>
    <property type="match status" value="1"/>
</dbReference>
<comment type="cofactor">
    <cofactor evidence="2">
        <name>Zn(2+)</name>
        <dbReference type="ChEBI" id="CHEBI:29105"/>
    </cofactor>
</comment>
<evidence type="ECO:0000259" key="14">
    <source>
        <dbReference type="Pfam" id="PF17900"/>
    </source>
</evidence>
<dbReference type="GO" id="GO:0008237">
    <property type="term" value="F:metallopeptidase activity"/>
    <property type="evidence" value="ECO:0007669"/>
    <property type="project" value="UniProtKB-KW"/>
</dbReference>
<dbReference type="SUPFAM" id="SSF55486">
    <property type="entry name" value="Metalloproteases ('zincins'), catalytic domain"/>
    <property type="match status" value="1"/>
</dbReference>
<dbReference type="Pfam" id="PF01433">
    <property type="entry name" value="Peptidase_M1"/>
    <property type="match status" value="1"/>
</dbReference>
<comment type="similarity">
    <text evidence="3">Belongs to the peptidase M1 family.</text>
</comment>
<proteinExistence type="inferred from homology"/>
<dbReference type="InterPro" id="IPR027268">
    <property type="entry name" value="Peptidase_M4/M1_CTD_sf"/>
</dbReference>
<feature type="domain" description="Aminopeptidase N-like N-terminal" evidence="14">
    <location>
        <begin position="53"/>
        <end position="228"/>
    </location>
</feature>
<dbReference type="GO" id="GO:0006508">
    <property type="term" value="P:proteolysis"/>
    <property type="evidence" value="ECO:0007669"/>
    <property type="project" value="UniProtKB-KW"/>
</dbReference>
<dbReference type="Proteomes" id="UP000253868">
    <property type="component" value="Chromosome"/>
</dbReference>
<dbReference type="AlphaFoldDB" id="A0A345HRU2"/>
<protein>
    <recommendedName>
        <fullName evidence="5">Aminopeptidase N</fullName>
        <ecNumber evidence="4">3.4.11.2</ecNumber>
    </recommendedName>
    <alternativeName>
        <fullName evidence="11">Alanine aminopeptidase</fullName>
    </alternativeName>
    <alternativeName>
        <fullName evidence="12">Lysyl aminopeptidase</fullName>
    </alternativeName>
</protein>
<dbReference type="InterPro" id="IPR045357">
    <property type="entry name" value="Aminopeptidase_N-like_N"/>
</dbReference>
<dbReference type="Gene3D" id="2.60.40.1730">
    <property type="entry name" value="tricorn interacting facor f3 domain"/>
    <property type="match status" value="1"/>
</dbReference>
<dbReference type="EC" id="3.4.11.2" evidence="4"/>
<evidence type="ECO:0000256" key="2">
    <source>
        <dbReference type="ARBA" id="ARBA00001947"/>
    </source>
</evidence>
<evidence type="ECO:0000256" key="11">
    <source>
        <dbReference type="ARBA" id="ARBA00029811"/>
    </source>
</evidence>
<dbReference type="InterPro" id="IPR014782">
    <property type="entry name" value="Peptidase_M1_dom"/>
</dbReference>
<feature type="domain" description="Peptidase M1 membrane alanine aminopeptidase" evidence="13">
    <location>
        <begin position="316"/>
        <end position="465"/>
    </location>
</feature>
<evidence type="ECO:0000256" key="3">
    <source>
        <dbReference type="ARBA" id="ARBA00010136"/>
    </source>
</evidence>
<keyword evidence="7" id="KW-0479">Metal-binding</keyword>
<dbReference type="KEGG" id="spad:DVK44_19150"/>
<dbReference type="Gene3D" id="1.10.390.10">
    <property type="entry name" value="Neutral Protease Domain 2"/>
    <property type="match status" value="1"/>
</dbReference>
<evidence type="ECO:0000256" key="9">
    <source>
        <dbReference type="ARBA" id="ARBA00022833"/>
    </source>
</evidence>
<dbReference type="PRINTS" id="PR00756">
    <property type="entry name" value="ALADIPTASE"/>
</dbReference>
<dbReference type="PANTHER" id="PTHR11533:SF297">
    <property type="entry name" value="AMINOPEPTIDASE N"/>
    <property type="match status" value="1"/>
</dbReference>
<keyword evidence="6" id="KW-0645">Protease</keyword>
<keyword evidence="16" id="KW-1185">Reference proteome</keyword>
<keyword evidence="10" id="KW-0482">Metalloprotease</keyword>
<gene>
    <name evidence="15" type="ORF">DVK44_19150</name>
</gene>
<sequence>MLRPPVVVVPLVFLLVLAGGCTGDGDFPRGPVGAAGLGDPYFPGLGNGGYDVEHYGLRLDYAPATGRLKGVAEITARATQDLGAFSLDFDGMTVDSATIDGAEAAVRRDGTELTLRPRGRLGRGDTFRTVVRYSGVPRRITDPDGSHEGWLADRDGGRAVALGEPAGSMAWFPGNHHPSDKAAYDITVTVPAGLGLKAVSNGELRSERTRSGRTSFVWHAPEPMASYLATVAIGPYKTERTAATAETPTALYTAVDPTVANDSAALLARLPRVMKWSERIFGPYPFSSGGVIIGRPGDAGYALETQTRPFLPGPTTTETLVHEVAHQWFGNSVTPKTWRDMWLNEGFATYAEWLWLADTEGVPVRDSFAEAYADKANWAFPPAEPPSAAQLSDPPVYGRGAMVLQRVREAVGDDTFFRIVRGWAREHRHGNAGTRDFTAYVECEAGKSGGDGSTGKKLDLLWDVWLYGKAKPPLG</sequence>
<dbReference type="SUPFAM" id="SSF63737">
    <property type="entry name" value="Leukotriene A4 hydrolase N-terminal domain"/>
    <property type="match status" value="1"/>
</dbReference>
<evidence type="ECO:0000256" key="6">
    <source>
        <dbReference type="ARBA" id="ARBA00022670"/>
    </source>
</evidence>
<dbReference type="CDD" id="cd09603">
    <property type="entry name" value="M1_APN_like"/>
    <property type="match status" value="1"/>
</dbReference>
<dbReference type="OrthoDB" id="100605at2"/>
<keyword evidence="8" id="KW-0378">Hydrolase</keyword>
<evidence type="ECO:0000256" key="4">
    <source>
        <dbReference type="ARBA" id="ARBA00012564"/>
    </source>
</evidence>
<dbReference type="InterPro" id="IPR001930">
    <property type="entry name" value="Peptidase_M1"/>
</dbReference>
<reference evidence="16" key="1">
    <citation type="submission" date="2018-07" db="EMBL/GenBank/DDBJ databases">
        <authorList>
            <person name="Zhao J."/>
        </authorList>
    </citation>
    <scope>NUCLEOTIDE SEQUENCE [LARGE SCALE GENOMIC DNA]</scope>
    <source>
        <strain evidence="16">GSSD-12</strain>
    </source>
</reference>
<evidence type="ECO:0000256" key="5">
    <source>
        <dbReference type="ARBA" id="ARBA00015611"/>
    </source>
</evidence>
<comment type="catalytic activity">
    <reaction evidence="1">
        <text>Release of an N-terminal amino acid, Xaa-|-Yaa- from a peptide, amide or arylamide. Xaa is preferably Ala, but may be most amino acids including Pro (slow action). When a terminal hydrophobic residue is followed by a prolyl residue, the two may be released as an intact Xaa-Pro dipeptide.</text>
        <dbReference type="EC" id="3.4.11.2"/>
    </reaction>
</comment>